<keyword evidence="2" id="KW-1185">Reference proteome</keyword>
<protein>
    <submittedName>
        <fullName evidence="1">Uncharacterized protein</fullName>
    </submittedName>
</protein>
<sequence>MDVPDHRAEQDDPAETMAVDGRIQHCRACPPAGSGTPVPCCAGLESWWRLDEHQRADISAELRNAIAAIYAASENLLDLPLPASLHEQLLAVIHKRAAQLRELLEGTAWAGL</sequence>
<dbReference type="Proteomes" id="UP000562352">
    <property type="component" value="Unassembled WGS sequence"/>
</dbReference>
<gene>
    <name evidence="1" type="ORF">FHS22_006823</name>
</gene>
<dbReference type="InterPro" id="IPR003661">
    <property type="entry name" value="HisK_dim/P_dom"/>
</dbReference>
<comment type="caution">
    <text evidence="1">The sequence shown here is derived from an EMBL/GenBank/DDBJ whole genome shotgun (WGS) entry which is preliminary data.</text>
</comment>
<organism evidence="1 2">
    <name type="scientific">Planomonospora venezuelensis</name>
    <dbReference type="NCBI Taxonomy" id="1999"/>
    <lineage>
        <taxon>Bacteria</taxon>
        <taxon>Bacillati</taxon>
        <taxon>Actinomycetota</taxon>
        <taxon>Actinomycetes</taxon>
        <taxon>Streptosporangiales</taxon>
        <taxon>Streptosporangiaceae</taxon>
        <taxon>Planomonospora</taxon>
    </lineage>
</organism>
<dbReference type="CDD" id="cd00082">
    <property type="entry name" value="HisKA"/>
    <property type="match status" value="1"/>
</dbReference>
<dbReference type="EMBL" id="JACHJJ010000034">
    <property type="protein sequence ID" value="MBB5967516.1"/>
    <property type="molecule type" value="Genomic_DNA"/>
</dbReference>
<dbReference type="RefSeq" id="WP_184948238.1">
    <property type="nucleotide sequence ID" value="NZ_BAAAWZ010000001.1"/>
</dbReference>
<dbReference type="AlphaFoldDB" id="A0A841DK69"/>
<evidence type="ECO:0000313" key="1">
    <source>
        <dbReference type="EMBL" id="MBB5967516.1"/>
    </source>
</evidence>
<proteinExistence type="predicted"/>
<name>A0A841DK69_PLAVE</name>
<accession>A0A841DK69</accession>
<reference evidence="1 2" key="1">
    <citation type="submission" date="2020-08" db="EMBL/GenBank/DDBJ databases">
        <title>Genomic Encyclopedia of Type Strains, Phase III (KMG-III): the genomes of soil and plant-associated and newly described type strains.</title>
        <authorList>
            <person name="Whitman W."/>
        </authorList>
    </citation>
    <scope>NUCLEOTIDE SEQUENCE [LARGE SCALE GENOMIC DNA]</scope>
    <source>
        <strain evidence="1 2">CECT 3303</strain>
    </source>
</reference>
<dbReference type="GO" id="GO:0000155">
    <property type="term" value="F:phosphorelay sensor kinase activity"/>
    <property type="evidence" value="ECO:0007669"/>
    <property type="project" value="InterPro"/>
</dbReference>
<evidence type="ECO:0000313" key="2">
    <source>
        <dbReference type="Proteomes" id="UP000562352"/>
    </source>
</evidence>